<comment type="caution">
    <text evidence="1">The sequence shown here is derived from an EMBL/GenBank/DDBJ whole genome shotgun (WGS) entry which is preliminary data.</text>
</comment>
<sequence>MLAGFELIQDDSKLSRFNHLIVDPLIPSSSLPSCKPMHYSTSFIGVDTHLDNVILSIIQEPVFEPSAFQNNQLKKFVDFVLARSIKIHLKTTSAFKLDQEPHVSLLSNGCGEFTANFTKSELPQNANYLNFVTVLNCELHLLGEFLRTTIFMPLSHSRCLKLLVDYSTTFYLEGPLVQKLVQWRDASGDGSPTCGFVVRFGVYHLQCLEICYVCLQVEKN</sequence>
<evidence type="ECO:0000313" key="1">
    <source>
        <dbReference type="EMBL" id="GME98810.1"/>
    </source>
</evidence>
<name>A0ACB5U0X8_AMBMO</name>
<dbReference type="Proteomes" id="UP001165064">
    <property type="component" value="Unassembled WGS sequence"/>
</dbReference>
<proteinExistence type="predicted"/>
<dbReference type="EMBL" id="BSXS01010741">
    <property type="protein sequence ID" value="GME98810.1"/>
    <property type="molecule type" value="Genomic_DNA"/>
</dbReference>
<organism evidence="1 2">
    <name type="scientific">Ambrosiozyma monospora</name>
    <name type="common">Yeast</name>
    <name type="synonym">Endomycopsis monosporus</name>
    <dbReference type="NCBI Taxonomy" id="43982"/>
    <lineage>
        <taxon>Eukaryota</taxon>
        <taxon>Fungi</taxon>
        <taxon>Dikarya</taxon>
        <taxon>Ascomycota</taxon>
        <taxon>Saccharomycotina</taxon>
        <taxon>Pichiomycetes</taxon>
        <taxon>Pichiales</taxon>
        <taxon>Pichiaceae</taxon>
        <taxon>Ambrosiozyma</taxon>
    </lineage>
</organism>
<reference evidence="1" key="1">
    <citation type="submission" date="2023-04" db="EMBL/GenBank/DDBJ databases">
        <title>Ambrosiozyma monospora NBRC 10751.</title>
        <authorList>
            <person name="Ichikawa N."/>
            <person name="Sato H."/>
            <person name="Tonouchi N."/>
        </authorList>
    </citation>
    <scope>NUCLEOTIDE SEQUENCE</scope>
    <source>
        <strain evidence="1">NBRC 10751</strain>
    </source>
</reference>
<gene>
    <name evidence="1" type="ORF">Amon02_001052900</name>
</gene>
<accession>A0ACB5U0X8</accession>
<protein>
    <submittedName>
        <fullName evidence="1">Unnamed protein product</fullName>
    </submittedName>
</protein>
<evidence type="ECO:0000313" key="2">
    <source>
        <dbReference type="Proteomes" id="UP001165064"/>
    </source>
</evidence>
<keyword evidence="2" id="KW-1185">Reference proteome</keyword>